<name>A0ABP7KSS4_9MICO</name>
<dbReference type="InterPro" id="IPR050268">
    <property type="entry name" value="NADH-dep_flavin_reductase"/>
</dbReference>
<evidence type="ECO:0000259" key="3">
    <source>
        <dbReference type="SMART" id="SM00903"/>
    </source>
</evidence>
<accession>A0ABP7KSS4</accession>
<comment type="caution">
    <text evidence="4">The sequence shown here is derived from an EMBL/GenBank/DDBJ whole genome shotgun (WGS) entry which is preliminary data.</text>
</comment>
<evidence type="ECO:0000313" key="5">
    <source>
        <dbReference type="Proteomes" id="UP001501803"/>
    </source>
</evidence>
<comment type="similarity">
    <text evidence="1">Belongs to the non-flavoprotein flavin reductase family.</text>
</comment>
<sequence length="179" mass="19307">MAEPFVSAEMVLEREAALTSTVLRNVFSCFPSGVVSLCALTTDSDGAPAPHGMVASSFTSVSIDPPLVSVYIATGSSTWDKLRTVDRIGVSVLGAEHSILGRQMSVKGVDRFAGIEWRTRQNGAVFLDGAAAMLECSVESESEVGDHVLVVLRLHDVETDMKVRPLVFHHSRFTQLKDS</sequence>
<keyword evidence="2" id="KW-0560">Oxidoreductase</keyword>
<gene>
    <name evidence="4" type="ORF">GCM10022381_30550</name>
</gene>
<dbReference type="PANTHER" id="PTHR30466:SF11">
    <property type="entry name" value="FLAVIN-DEPENDENT MONOOXYGENASE, REDUCTASE SUBUNIT HSAB"/>
    <property type="match status" value="1"/>
</dbReference>
<evidence type="ECO:0000256" key="2">
    <source>
        <dbReference type="ARBA" id="ARBA00023002"/>
    </source>
</evidence>
<dbReference type="InterPro" id="IPR012349">
    <property type="entry name" value="Split_barrel_FMN-bd"/>
</dbReference>
<proteinExistence type="inferred from homology"/>
<evidence type="ECO:0000256" key="1">
    <source>
        <dbReference type="ARBA" id="ARBA00008898"/>
    </source>
</evidence>
<dbReference type="SMART" id="SM00903">
    <property type="entry name" value="Flavin_Reduct"/>
    <property type="match status" value="1"/>
</dbReference>
<dbReference type="Pfam" id="PF01613">
    <property type="entry name" value="Flavin_Reduct"/>
    <property type="match status" value="1"/>
</dbReference>
<evidence type="ECO:0000313" key="4">
    <source>
        <dbReference type="EMBL" id="GAA3886315.1"/>
    </source>
</evidence>
<dbReference type="PANTHER" id="PTHR30466">
    <property type="entry name" value="FLAVIN REDUCTASE"/>
    <property type="match status" value="1"/>
</dbReference>
<dbReference type="Proteomes" id="UP001501803">
    <property type="component" value="Unassembled WGS sequence"/>
</dbReference>
<organism evidence="4 5">
    <name type="scientific">Leifsonia kafniensis</name>
    <dbReference type="NCBI Taxonomy" id="475957"/>
    <lineage>
        <taxon>Bacteria</taxon>
        <taxon>Bacillati</taxon>
        <taxon>Actinomycetota</taxon>
        <taxon>Actinomycetes</taxon>
        <taxon>Micrococcales</taxon>
        <taxon>Microbacteriaceae</taxon>
        <taxon>Leifsonia</taxon>
    </lineage>
</organism>
<dbReference type="Gene3D" id="2.30.110.10">
    <property type="entry name" value="Electron Transport, Fmn-binding Protein, Chain A"/>
    <property type="match status" value="1"/>
</dbReference>
<protein>
    <submittedName>
        <fullName evidence="4">Flavin reductase family protein</fullName>
    </submittedName>
</protein>
<keyword evidence="5" id="KW-1185">Reference proteome</keyword>
<reference evidence="5" key="1">
    <citation type="journal article" date="2019" name="Int. J. Syst. Evol. Microbiol.">
        <title>The Global Catalogue of Microorganisms (GCM) 10K type strain sequencing project: providing services to taxonomists for standard genome sequencing and annotation.</title>
        <authorList>
            <consortium name="The Broad Institute Genomics Platform"/>
            <consortium name="The Broad Institute Genome Sequencing Center for Infectious Disease"/>
            <person name="Wu L."/>
            <person name="Ma J."/>
        </authorList>
    </citation>
    <scope>NUCLEOTIDE SEQUENCE [LARGE SCALE GENOMIC DNA]</scope>
    <source>
        <strain evidence="5">JCM 17021</strain>
    </source>
</reference>
<feature type="domain" description="Flavin reductase like" evidence="3">
    <location>
        <begin position="27"/>
        <end position="175"/>
    </location>
</feature>
<dbReference type="InterPro" id="IPR002563">
    <property type="entry name" value="Flavin_Rdtase-like_dom"/>
</dbReference>
<dbReference type="SUPFAM" id="SSF50475">
    <property type="entry name" value="FMN-binding split barrel"/>
    <property type="match status" value="1"/>
</dbReference>
<dbReference type="EMBL" id="BAABCN010000010">
    <property type="protein sequence ID" value="GAA3886315.1"/>
    <property type="molecule type" value="Genomic_DNA"/>
</dbReference>